<dbReference type="AlphaFoldDB" id="A0A401UTL7"/>
<comment type="caution">
    <text evidence="1">The sequence shown here is derived from an EMBL/GenBank/DDBJ whole genome shotgun (WGS) entry which is preliminary data.</text>
</comment>
<gene>
    <name evidence="1" type="ORF">Ctaglu_45250</name>
</gene>
<dbReference type="Proteomes" id="UP000287872">
    <property type="component" value="Unassembled WGS sequence"/>
</dbReference>
<organism evidence="1 2">
    <name type="scientific">Clostridium tagluense</name>
    <dbReference type="NCBI Taxonomy" id="360422"/>
    <lineage>
        <taxon>Bacteria</taxon>
        <taxon>Bacillati</taxon>
        <taxon>Bacillota</taxon>
        <taxon>Clostridia</taxon>
        <taxon>Eubacteriales</taxon>
        <taxon>Clostridiaceae</taxon>
        <taxon>Clostridium</taxon>
    </lineage>
</organism>
<dbReference type="OrthoDB" id="3035553at2"/>
<evidence type="ECO:0000313" key="2">
    <source>
        <dbReference type="Proteomes" id="UP000287872"/>
    </source>
</evidence>
<dbReference type="EMBL" id="BHYK01000045">
    <property type="protein sequence ID" value="GCD12902.1"/>
    <property type="molecule type" value="Genomic_DNA"/>
</dbReference>
<proteinExistence type="predicted"/>
<sequence>MELKVGIEVFLKPIDSNAKGKDAIMNYIREGYIVSKIGSKYIYAWDGRNKTSELQFHKDTRKENNWNADWQLFFSRQEILDDIEYNESLRKLRNTFGSYGTIDLSVEKVKRIMKIVEED</sequence>
<evidence type="ECO:0000313" key="1">
    <source>
        <dbReference type="EMBL" id="GCD12902.1"/>
    </source>
</evidence>
<dbReference type="Pfam" id="PF24203">
    <property type="entry name" value="Phage_ProQ_C_like"/>
    <property type="match status" value="1"/>
</dbReference>
<reference evidence="1 2" key="1">
    <citation type="submission" date="2018-11" db="EMBL/GenBank/DDBJ databases">
        <title>Genome sequencing and assembly of Clostridium tagluense strain A121.</title>
        <authorList>
            <person name="Murakami T."/>
            <person name="Segawa T."/>
            <person name="Shcherbakova V.A."/>
            <person name="Mori H."/>
            <person name="Yoshimura Y."/>
        </authorList>
    </citation>
    <scope>NUCLEOTIDE SEQUENCE [LARGE SCALE GENOMIC DNA]</scope>
    <source>
        <strain evidence="1 2">A121</strain>
    </source>
</reference>
<protein>
    <submittedName>
        <fullName evidence="1">Uncharacterized protein</fullName>
    </submittedName>
</protein>
<dbReference type="RefSeq" id="WP_125005969.1">
    <property type="nucleotide sequence ID" value="NZ_BHYK01000045.1"/>
</dbReference>
<dbReference type="InterPro" id="IPR056982">
    <property type="entry name" value="Phage_ProQ_C-like"/>
</dbReference>
<keyword evidence="2" id="KW-1185">Reference proteome</keyword>
<name>A0A401UTL7_9CLOT</name>
<accession>A0A401UTL7</accession>